<organism evidence="2">
    <name type="scientific">Niallia circulans</name>
    <name type="common">Bacillus circulans</name>
    <dbReference type="NCBI Taxonomy" id="1397"/>
    <lineage>
        <taxon>Bacteria</taxon>
        <taxon>Bacillati</taxon>
        <taxon>Bacillota</taxon>
        <taxon>Bacilli</taxon>
        <taxon>Bacillales</taxon>
        <taxon>Bacillaceae</taxon>
        <taxon>Niallia</taxon>
    </lineage>
</organism>
<evidence type="ECO:0000256" key="1">
    <source>
        <dbReference type="SAM" id="Phobius"/>
    </source>
</evidence>
<gene>
    <name evidence="2" type="ORF">KD144_19140</name>
</gene>
<feature type="transmembrane region" description="Helical" evidence="1">
    <location>
        <begin position="35"/>
        <end position="61"/>
    </location>
</feature>
<keyword evidence="1" id="KW-1133">Transmembrane helix</keyword>
<keyword evidence="1" id="KW-0472">Membrane</keyword>
<protein>
    <submittedName>
        <fullName evidence="2">Uncharacterized protein</fullName>
    </submittedName>
</protein>
<keyword evidence="1" id="KW-0812">Transmembrane</keyword>
<dbReference type="AlphaFoldDB" id="A0A941JKC6"/>
<name>A0A941JKC6_NIACI</name>
<dbReference type="EMBL" id="JAGTPX010000024">
    <property type="protein sequence ID" value="MBR8671655.1"/>
    <property type="molecule type" value="Genomic_DNA"/>
</dbReference>
<accession>A0A941JKC6</accession>
<proteinExistence type="predicted"/>
<dbReference type="RefSeq" id="WP_212120889.1">
    <property type="nucleotide sequence ID" value="NZ_JAGTPX020000010.1"/>
</dbReference>
<sequence>MHFIIAGTVYFLLCASVLLLHKERNFILLLKLTFIYILTFVSFKTDSFTIPIGIILGLLFLFKVKKDKKIMLLTVIYGILTNTVLHYFTPPIPLGYITESTEMYEVVEKFNEIEYVKTFLETEEMQLNLKKFIDRDLDIPYFMLISYILIDNDVAVNGKEELMTSPHEKHLSGTKIKATENKEVIYLNYNGIDYIGLFEYSKGEPYLKIVVRGSVKKRLVD</sequence>
<reference evidence="2" key="1">
    <citation type="submission" date="2021-04" db="EMBL/GenBank/DDBJ databases">
        <title>Genomic analysis of electroactive and textile dye degrading Bacillus circulans strain: DC10 isolated from constructed wetland-microbial fuel cells treating textile dye wastewaters.</title>
        <authorList>
            <person name="Patel D.U."/>
            <person name="Desai C.R."/>
        </authorList>
    </citation>
    <scope>NUCLEOTIDE SEQUENCE</scope>
    <source>
        <strain evidence="2">DC10</strain>
    </source>
</reference>
<evidence type="ECO:0000313" key="2">
    <source>
        <dbReference type="EMBL" id="MBR8671655.1"/>
    </source>
</evidence>
<comment type="caution">
    <text evidence="2">The sequence shown here is derived from an EMBL/GenBank/DDBJ whole genome shotgun (WGS) entry which is preliminary data.</text>
</comment>
<feature type="transmembrane region" description="Helical" evidence="1">
    <location>
        <begin position="70"/>
        <end position="88"/>
    </location>
</feature>